<gene>
    <name evidence="3" type="ORF">BK809_0004827</name>
</gene>
<dbReference type="OrthoDB" id="1432093at2759"/>
<dbReference type="Pfam" id="PF04857">
    <property type="entry name" value="CAF1"/>
    <property type="match status" value="1"/>
</dbReference>
<dbReference type="GO" id="GO:1990432">
    <property type="term" value="P:siRNA 3'-end processing"/>
    <property type="evidence" value="ECO:0007669"/>
    <property type="project" value="TreeGrafter"/>
</dbReference>
<evidence type="ECO:0000313" key="4">
    <source>
        <dbReference type="Proteomes" id="UP000190776"/>
    </source>
</evidence>
<dbReference type="InterPro" id="IPR036397">
    <property type="entry name" value="RNaseH_sf"/>
</dbReference>
<dbReference type="STRING" id="420778.A0A1S8B7V4"/>
<dbReference type="EMBL" id="MSZU01000111">
    <property type="protein sequence ID" value="OMP83446.1"/>
    <property type="molecule type" value="Genomic_DNA"/>
</dbReference>
<dbReference type="Proteomes" id="UP000190776">
    <property type="component" value="Unassembled WGS sequence"/>
</dbReference>
<dbReference type="GO" id="GO:0000175">
    <property type="term" value="F:3'-5'-RNA exonuclease activity"/>
    <property type="evidence" value="ECO:0007669"/>
    <property type="project" value="TreeGrafter"/>
</dbReference>
<dbReference type="SUPFAM" id="SSF53098">
    <property type="entry name" value="Ribonuclease H-like"/>
    <property type="match status" value="1"/>
</dbReference>
<protein>
    <submittedName>
        <fullName evidence="3">Poly(A)-specific ribonuclease PARN</fullName>
    </submittedName>
</protein>
<dbReference type="GO" id="GO:0000289">
    <property type="term" value="P:nuclear-transcribed mRNA poly(A) tail shortening"/>
    <property type="evidence" value="ECO:0007669"/>
    <property type="project" value="TreeGrafter"/>
</dbReference>
<evidence type="ECO:0000256" key="1">
    <source>
        <dbReference type="ARBA" id="ARBA00008372"/>
    </source>
</evidence>
<dbReference type="PANTHER" id="PTHR15092">
    <property type="entry name" value="POLY A -SPECIFIC RIBONUCLEASE/TARGET OF EGR1, MEMBER 1"/>
    <property type="match status" value="1"/>
</dbReference>
<reference evidence="3 4" key="1">
    <citation type="submission" date="2017-01" db="EMBL/GenBank/DDBJ databases">
        <title>Draft genome sequence of Diplodia seriata F98.1, a fungal species involved in grapevine trunk diseases.</title>
        <authorList>
            <person name="Robert-Siegwald G."/>
            <person name="Vallet J."/>
            <person name="Abou-Mansour E."/>
            <person name="Xu J."/>
            <person name="Rey P."/>
            <person name="Bertsch C."/>
            <person name="Rego C."/>
            <person name="Larignon P."/>
            <person name="Fontaine F."/>
            <person name="Lebrun M.-H."/>
        </authorList>
    </citation>
    <scope>NUCLEOTIDE SEQUENCE [LARGE SCALE GENOMIC DNA]</scope>
    <source>
        <strain evidence="3 4">F98.1</strain>
    </source>
</reference>
<dbReference type="InterPro" id="IPR051181">
    <property type="entry name" value="CAF1_poly(A)_ribonucleases"/>
</dbReference>
<dbReference type="PANTHER" id="PTHR15092:SF22">
    <property type="entry name" value="POLY(A)-SPECIFIC RIBONUCLEASE PNLDC1"/>
    <property type="match status" value="1"/>
</dbReference>
<evidence type="ECO:0000256" key="2">
    <source>
        <dbReference type="SAM" id="MobiDB-lite"/>
    </source>
</evidence>
<dbReference type="InterPro" id="IPR006941">
    <property type="entry name" value="RNase_CAF1"/>
</dbReference>
<sequence>MDVDKTAFWGRLLEILEAVSTAQFVSFDLELSGIPSRGTSGTKQTLEERYQEIKDAADRYQILQIGLTCVEQDIQSESYVVRPYNFNLNPLLEERLDIERIWSFQSGAAEFLLSVGFKMDLPMTKGVPYLSRDEAKRAKKLAYARWDKSAIADVQLKEHEVQSLEFVSKVRCAINTWKETGKPFANHLNIVSTNPAGIQPTYAELGNFEKRLVHQLVRAEYPDLVTISKPQAIQIVPLNEEREKEILRKKKRALRHQIERQTGFRWIIEALCGGELKIDADLFARDVHTGAVKSADMINLKARFDRARLALQRRRPVLVGHNLFTDIVYLYRTFIGPLPPTLEECRKVLHENFPLVVDTKYVATHNCGDINPRSSLEEIHHKLRDQNKPVIVTHGAHDKYHIATPFHEAGYDSFLTALIMIRLSTKLEQDGAYLKDASLAVSDDESYDTAPETLPDRSDSSPFPPSNQGIATLDGEAELVTPAITPNVNGDQTALAQAVAPLEDTDTARNKKTARKKKGKGGQAGGETKSTLMFSSTNLFAQLATADTESEDEQDAELVPEEPRNGSPTEETEDAQVATYQWDGTTYYSYPDEGAAQQGATVNREAMEPMTLMPPFETDFWRVYGNKLRVFGTTESVWNLRP</sequence>
<dbReference type="GO" id="GO:1990431">
    <property type="term" value="P:priRNA 3'-end processing"/>
    <property type="evidence" value="ECO:0007669"/>
    <property type="project" value="TreeGrafter"/>
</dbReference>
<dbReference type="GO" id="GO:0003723">
    <property type="term" value="F:RNA binding"/>
    <property type="evidence" value="ECO:0007669"/>
    <property type="project" value="TreeGrafter"/>
</dbReference>
<feature type="compositionally biased region" description="Basic residues" evidence="2">
    <location>
        <begin position="510"/>
        <end position="520"/>
    </location>
</feature>
<feature type="region of interest" description="Disordered" evidence="2">
    <location>
        <begin position="545"/>
        <end position="574"/>
    </location>
</feature>
<dbReference type="GO" id="GO:0005634">
    <property type="term" value="C:nucleus"/>
    <property type="evidence" value="ECO:0007669"/>
    <property type="project" value="TreeGrafter"/>
</dbReference>
<dbReference type="InterPro" id="IPR012337">
    <property type="entry name" value="RNaseH-like_sf"/>
</dbReference>
<name>A0A1S8B7V4_9PEZI</name>
<dbReference type="AlphaFoldDB" id="A0A1S8B7V4"/>
<feature type="compositionally biased region" description="Acidic residues" evidence="2">
    <location>
        <begin position="548"/>
        <end position="560"/>
    </location>
</feature>
<dbReference type="Gene3D" id="3.30.420.10">
    <property type="entry name" value="Ribonuclease H-like superfamily/Ribonuclease H"/>
    <property type="match status" value="2"/>
</dbReference>
<evidence type="ECO:0000313" key="3">
    <source>
        <dbReference type="EMBL" id="OMP83446.1"/>
    </source>
</evidence>
<proteinExistence type="inferred from homology"/>
<accession>A0A1S8B7V4</accession>
<comment type="similarity">
    <text evidence="1">Belongs to the CAF1 family.</text>
</comment>
<comment type="caution">
    <text evidence="3">The sequence shown here is derived from an EMBL/GenBank/DDBJ whole genome shotgun (WGS) entry which is preliminary data.</text>
</comment>
<feature type="region of interest" description="Disordered" evidence="2">
    <location>
        <begin position="498"/>
        <end position="529"/>
    </location>
</feature>
<organism evidence="3 4">
    <name type="scientific">Diplodia seriata</name>
    <dbReference type="NCBI Taxonomy" id="420778"/>
    <lineage>
        <taxon>Eukaryota</taxon>
        <taxon>Fungi</taxon>
        <taxon>Dikarya</taxon>
        <taxon>Ascomycota</taxon>
        <taxon>Pezizomycotina</taxon>
        <taxon>Dothideomycetes</taxon>
        <taxon>Dothideomycetes incertae sedis</taxon>
        <taxon>Botryosphaeriales</taxon>
        <taxon>Botryosphaeriaceae</taxon>
        <taxon>Diplodia</taxon>
    </lineage>
</organism>
<feature type="region of interest" description="Disordered" evidence="2">
    <location>
        <begin position="441"/>
        <end position="470"/>
    </location>
</feature>